<reference evidence="2 3" key="2">
    <citation type="journal article" date="2016" name="Environ. Microbiol. Rep.">
        <title>Metagenomic evidence for the presence of phototrophic Gemmatimonadetes bacteria in diverse environments.</title>
        <authorList>
            <person name="Zeng Y."/>
            <person name="Baumbach J."/>
            <person name="Barbosa E.G."/>
            <person name="Azevedo V."/>
            <person name="Zhang C."/>
            <person name="Koblizek M."/>
        </authorList>
    </citation>
    <scope>NUCLEOTIDE SEQUENCE [LARGE SCALE GENOMIC DNA]</scope>
    <source>
        <strain evidence="2 3">AP64</strain>
    </source>
</reference>
<evidence type="ECO:0008006" key="4">
    <source>
        <dbReference type="Google" id="ProtNLM"/>
    </source>
</evidence>
<evidence type="ECO:0000256" key="1">
    <source>
        <dbReference type="SAM" id="SignalP"/>
    </source>
</evidence>
<reference evidence="2 3" key="1">
    <citation type="journal article" date="2014" name="Proc. Natl. Acad. Sci. U.S.A.">
        <title>Functional type 2 photosynthetic reaction centers found in the rare bacterial phylum Gemmatimonadetes.</title>
        <authorList>
            <person name="Zeng Y."/>
            <person name="Feng F."/>
            <person name="Medova H."/>
            <person name="Dean J."/>
            <person name="Koblizek M."/>
        </authorList>
    </citation>
    <scope>NUCLEOTIDE SEQUENCE [LARGE SCALE GENOMIC DNA]</scope>
    <source>
        <strain evidence="2 3">AP64</strain>
    </source>
</reference>
<gene>
    <name evidence="2" type="ORF">GEMMAAP_04025</name>
</gene>
<dbReference type="Proteomes" id="UP000076404">
    <property type="component" value="Chromosome"/>
</dbReference>
<feature type="signal peptide" evidence="1">
    <location>
        <begin position="1"/>
        <end position="26"/>
    </location>
</feature>
<protein>
    <recommendedName>
        <fullName evidence="4">DUF4390 domain-containing protein</fullName>
    </recommendedName>
</protein>
<evidence type="ECO:0000313" key="2">
    <source>
        <dbReference type="EMBL" id="AMW04233.1"/>
    </source>
</evidence>
<dbReference type="KEGG" id="gph:GEMMAAP_04025"/>
<name>A0A143BHY9_9BACT</name>
<proteinExistence type="predicted"/>
<dbReference type="OrthoDB" id="9788573at2"/>
<dbReference type="eggNOG" id="ENOG5033ZJG">
    <property type="taxonomic scope" value="Bacteria"/>
</dbReference>
<dbReference type="RefSeq" id="WP_026850129.1">
    <property type="nucleotide sequence ID" value="NZ_CP011454.1"/>
</dbReference>
<accession>A0A143BHY9</accession>
<dbReference type="EMBL" id="CP011454">
    <property type="protein sequence ID" value="AMW04233.1"/>
    <property type="molecule type" value="Genomic_DNA"/>
</dbReference>
<evidence type="ECO:0000313" key="3">
    <source>
        <dbReference type="Proteomes" id="UP000076404"/>
    </source>
</evidence>
<dbReference type="AlphaFoldDB" id="A0A143BHY9"/>
<keyword evidence="3" id="KW-1185">Reference proteome</keyword>
<keyword evidence="1" id="KW-0732">Signal</keyword>
<feature type="chain" id="PRO_5007506427" description="DUF4390 domain-containing protein" evidence="1">
    <location>
        <begin position="27"/>
        <end position="215"/>
    </location>
</feature>
<organism evidence="2 3">
    <name type="scientific">Gemmatimonas phototrophica</name>
    <dbReference type="NCBI Taxonomy" id="1379270"/>
    <lineage>
        <taxon>Bacteria</taxon>
        <taxon>Pseudomonadati</taxon>
        <taxon>Gemmatimonadota</taxon>
        <taxon>Gemmatimonadia</taxon>
        <taxon>Gemmatimonadales</taxon>
        <taxon>Gemmatimonadaceae</taxon>
        <taxon>Gemmatimonas</taxon>
    </lineage>
</organism>
<sequence>MPQRRVVRYLLLTLLLLAGGSVVAQAQARPEIDIRVTAQSYPPLVAVRNVLEEQPFGELLRNGFPARLHIRAEVWTVGRYFDDVRGRAEWDVIVQYNVIEKSYEVARLVGERVTPLGSYLRFADARAASELAYLPTLPTPRRGQKGYILVQAELQTLDVSDLDEVERWLRGEATPAVRGKRSPASALTRGVRTLASRILGGEVRQLEARSPTMTF</sequence>